<protein>
    <recommendedName>
        <fullName evidence="6">Ion transport domain-containing protein</fullName>
    </recommendedName>
</protein>
<dbReference type="EMBL" id="CAUYUJ010000037">
    <property type="protein sequence ID" value="CAK0788345.1"/>
    <property type="molecule type" value="Genomic_DNA"/>
</dbReference>
<evidence type="ECO:0000256" key="2">
    <source>
        <dbReference type="ARBA" id="ARBA00022692"/>
    </source>
</evidence>
<name>A0ABN9PAM0_9DINO</name>
<dbReference type="InterPro" id="IPR043203">
    <property type="entry name" value="VGCC_Ca_Na"/>
</dbReference>
<gene>
    <name evidence="7" type="ORF">PCOR1329_LOCUS257</name>
</gene>
<evidence type="ECO:0000259" key="6">
    <source>
        <dbReference type="Pfam" id="PF00520"/>
    </source>
</evidence>
<dbReference type="InterPro" id="IPR005821">
    <property type="entry name" value="Ion_trans_dom"/>
</dbReference>
<keyword evidence="2 5" id="KW-0812">Transmembrane</keyword>
<feature type="transmembrane region" description="Helical" evidence="5">
    <location>
        <begin position="106"/>
        <end position="127"/>
    </location>
</feature>
<evidence type="ECO:0000256" key="4">
    <source>
        <dbReference type="ARBA" id="ARBA00023136"/>
    </source>
</evidence>
<dbReference type="Gene3D" id="1.20.120.350">
    <property type="entry name" value="Voltage-gated potassium channels. Chain C"/>
    <property type="match status" value="1"/>
</dbReference>
<feature type="transmembrane region" description="Helical" evidence="5">
    <location>
        <begin position="280"/>
        <end position="300"/>
    </location>
</feature>
<accession>A0ABN9PAM0</accession>
<evidence type="ECO:0000313" key="7">
    <source>
        <dbReference type="EMBL" id="CAK0788345.1"/>
    </source>
</evidence>
<comment type="subcellular location">
    <subcellularLocation>
        <location evidence="1">Membrane</location>
        <topology evidence="1">Multi-pass membrane protein</topology>
    </subcellularLocation>
</comment>
<dbReference type="Proteomes" id="UP001189429">
    <property type="component" value="Unassembled WGS sequence"/>
</dbReference>
<feature type="transmembrane region" description="Helical" evidence="5">
    <location>
        <begin position="147"/>
        <end position="168"/>
    </location>
</feature>
<dbReference type="Pfam" id="PF00520">
    <property type="entry name" value="Ion_trans"/>
    <property type="match status" value="1"/>
</dbReference>
<keyword evidence="8" id="KW-1185">Reference proteome</keyword>
<feature type="domain" description="Ion transport" evidence="6">
    <location>
        <begin position="71"/>
        <end position="300"/>
    </location>
</feature>
<dbReference type="PANTHER" id="PTHR10037">
    <property type="entry name" value="VOLTAGE-GATED CATION CHANNEL CALCIUM AND SODIUM"/>
    <property type="match status" value="1"/>
</dbReference>
<feature type="transmembrane region" description="Helical" evidence="5">
    <location>
        <begin position="206"/>
        <end position="225"/>
    </location>
</feature>
<keyword evidence="4 5" id="KW-0472">Membrane</keyword>
<evidence type="ECO:0000313" key="8">
    <source>
        <dbReference type="Proteomes" id="UP001189429"/>
    </source>
</evidence>
<reference evidence="7" key="1">
    <citation type="submission" date="2023-10" db="EMBL/GenBank/DDBJ databases">
        <authorList>
            <person name="Chen Y."/>
            <person name="Shah S."/>
            <person name="Dougan E. K."/>
            <person name="Thang M."/>
            <person name="Chan C."/>
        </authorList>
    </citation>
    <scope>NUCLEOTIDE SEQUENCE [LARGE SCALE GENOMIC DNA]</scope>
</reference>
<dbReference type="Gene3D" id="1.10.287.70">
    <property type="match status" value="1"/>
</dbReference>
<keyword evidence="3 5" id="KW-1133">Transmembrane helix</keyword>
<evidence type="ECO:0000256" key="3">
    <source>
        <dbReference type="ARBA" id="ARBA00022989"/>
    </source>
</evidence>
<proteinExistence type="predicted"/>
<dbReference type="InterPro" id="IPR027359">
    <property type="entry name" value="Volt_channel_dom_sf"/>
</dbReference>
<dbReference type="SUPFAM" id="SSF81324">
    <property type="entry name" value="Voltage-gated potassium channels"/>
    <property type="match status" value="1"/>
</dbReference>
<sequence>MVTAVSTVGFVPTGNKQKAKPNTVNSLLNERSFKGGFRSRSHGAPGQVAGPGGAAAGMEQLVASNILDGLAFNCWVTFTVTVNIIVISLEQDLCPSGSSPVDCTSWFLLELLFGMLFLGELAIRIFFTQPKRKFFNDLWNVMDMILIIAAFLDTLVFAPIGIGGFIRYFTVLRALRAIKLVRLVQMFPLFRELWLLVGGLSNSLKALGWVGLIVVMVLYVCGIVVTMEIGKNDDVYAIGPSYDGQVWPYKKYFGTVWRSMFTLFQVLTLDSWCDGIVRHVVYRQPYMGVFFVVFLLLTAFG</sequence>
<evidence type="ECO:0000256" key="5">
    <source>
        <dbReference type="SAM" id="Phobius"/>
    </source>
</evidence>
<dbReference type="PANTHER" id="PTHR10037:SF62">
    <property type="entry name" value="SODIUM CHANNEL PROTEIN 60E"/>
    <property type="match status" value="1"/>
</dbReference>
<organism evidence="7 8">
    <name type="scientific">Prorocentrum cordatum</name>
    <dbReference type="NCBI Taxonomy" id="2364126"/>
    <lineage>
        <taxon>Eukaryota</taxon>
        <taxon>Sar</taxon>
        <taxon>Alveolata</taxon>
        <taxon>Dinophyceae</taxon>
        <taxon>Prorocentrales</taxon>
        <taxon>Prorocentraceae</taxon>
        <taxon>Prorocentrum</taxon>
    </lineage>
</organism>
<evidence type="ECO:0000256" key="1">
    <source>
        <dbReference type="ARBA" id="ARBA00004141"/>
    </source>
</evidence>
<comment type="caution">
    <text evidence="7">The sequence shown here is derived from an EMBL/GenBank/DDBJ whole genome shotgun (WGS) entry which is preliminary data.</text>
</comment>